<name>A0ABZ2BDV7_9HYPH</name>
<dbReference type="Proteomes" id="UP001432360">
    <property type="component" value="Chromosome"/>
</dbReference>
<gene>
    <name evidence="1" type="ORF">RB548_09475</name>
</gene>
<accession>A0ABZ2BDV7</accession>
<evidence type="ECO:0000313" key="2">
    <source>
        <dbReference type="Proteomes" id="UP001432360"/>
    </source>
</evidence>
<organism evidence="1 2">
    <name type="scientific">Sinorhizobium chiapasense</name>
    <dbReference type="NCBI Taxonomy" id="501572"/>
    <lineage>
        <taxon>Bacteria</taxon>
        <taxon>Pseudomonadati</taxon>
        <taxon>Pseudomonadota</taxon>
        <taxon>Alphaproteobacteria</taxon>
        <taxon>Hyphomicrobiales</taxon>
        <taxon>Rhizobiaceae</taxon>
        <taxon>Sinorhizobium/Ensifer group</taxon>
        <taxon>Sinorhizobium</taxon>
    </lineage>
</organism>
<reference evidence="1" key="1">
    <citation type="submission" date="2023-08" db="EMBL/GenBank/DDBJ databases">
        <title>Complete genome sequence of Sinorhizobium chiapanecum ITTG S70 isolated from Acaciella angustissima nodules in Chiapas-Mexico.</title>
        <authorList>
            <person name="Rincon-Rosales R."/>
            <person name="Rogel M.A."/>
            <person name="Rincon-Medina C.I."/>
            <person name="Guerrero G."/>
            <person name="Manzano-Gomez L.A."/>
            <person name="Lopez-Lopez A."/>
            <person name="Rincon Molina F.A."/>
            <person name="Martinez-Romero E."/>
        </authorList>
    </citation>
    <scope>NUCLEOTIDE SEQUENCE</scope>
    <source>
        <strain evidence="1">ITTG S70</strain>
    </source>
</reference>
<dbReference type="RefSeq" id="WP_331374674.1">
    <property type="nucleotide sequence ID" value="NZ_CP133148.1"/>
</dbReference>
<proteinExistence type="predicted"/>
<keyword evidence="2" id="KW-1185">Reference proteome</keyword>
<dbReference type="EMBL" id="CP133148">
    <property type="protein sequence ID" value="WVT05598.1"/>
    <property type="molecule type" value="Genomic_DNA"/>
</dbReference>
<sequence>MTSIASTLISLEKAPTERLLALVKPIEETVEGKNNQLRTVVETLRSRRVSWAQIG</sequence>
<evidence type="ECO:0000313" key="1">
    <source>
        <dbReference type="EMBL" id="WVT05598.1"/>
    </source>
</evidence>
<protein>
    <submittedName>
        <fullName evidence="1">Uncharacterized protein</fullName>
    </submittedName>
</protein>